<dbReference type="SUPFAM" id="SSF54292">
    <property type="entry name" value="2Fe-2S ferredoxin-like"/>
    <property type="match status" value="1"/>
</dbReference>
<dbReference type="RefSeq" id="WP_138772652.1">
    <property type="nucleotide sequence ID" value="NZ_JBHSSX010000017.1"/>
</dbReference>
<dbReference type="Pfam" id="PF00970">
    <property type="entry name" value="FAD_binding_6"/>
    <property type="match status" value="1"/>
</dbReference>
<dbReference type="InterPro" id="IPR050415">
    <property type="entry name" value="MRET"/>
</dbReference>
<dbReference type="InterPro" id="IPR017938">
    <property type="entry name" value="Riboflavin_synthase-like_b-brl"/>
</dbReference>
<protein>
    <submittedName>
        <fullName evidence="11">Phenylacetate-CoA oxygenase/reductase subunit PaaK</fullName>
    </submittedName>
</protein>
<dbReference type="EMBL" id="VCQT01000034">
    <property type="protein sequence ID" value="TMW12396.1"/>
    <property type="molecule type" value="Genomic_DNA"/>
</dbReference>
<evidence type="ECO:0000313" key="12">
    <source>
        <dbReference type="Proteomes" id="UP000739180"/>
    </source>
</evidence>
<gene>
    <name evidence="11" type="primary">paaK</name>
    <name evidence="11" type="ORF">FGS76_10790</name>
</gene>
<keyword evidence="4" id="KW-0479">Metal-binding</keyword>
<evidence type="ECO:0000256" key="2">
    <source>
        <dbReference type="ARBA" id="ARBA00022630"/>
    </source>
</evidence>
<evidence type="ECO:0000259" key="10">
    <source>
        <dbReference type="PROSITE" id="PS51384"/>
    </source>
</evidence>
<keyword evidence="6" id="KW-0560">Oxidoreductase</keyword>
<dbReference type="Gene3D" id="3.10.20.30">
    <property type="match status" value="1"/>
</dbReference>
<evidence type="ECO:0000256" key="5">
    <source>
        <dbReference type="ARBA" id="ARBA00022827"/>
    </source>
</evidence>
<dbReference type="InterPro" id="IPR012675">
    <property type="entry name" value="Beta-grasp_dom_sf"/>
</dbReference>
<dbReference type="Gene3D" id="3.40.50.80">
    <property type="entry name" value="Nucleotide-binding domain of ferredoxin-NADP reductase (FNR) module"/>
    <property type="match status" value="1"/>
</dbReference>
<keyword evidence="5" id="KW-0274">FAD</keyword>
<dbReference type="PANTHER" id="PTHR47354">
    <property type="entry name" value="NADH OXIDOREDUCTASE HCR"/>
    <property type="match status" value="1"/>
</dbReference>
<dbReference type="SUPFAM" id="SSF63380">
    <property type="entry name" value="Riboflavin synthase domain-like"/>
    <property type="match status" value="1"/>
</dbReference>
<dbReference type="InterPro" id="IPR039261">
    <property type="entry name" value="FNR_nucleotide-bd"/>
</dbReference>
<comment type="caution">
    <text evidence="11">The sequence shown here is derived from an EMBL/GenBank/DDBJ whole genome shotgun (WGS) entry which is preliminary data.</text>
</comment>
<dbReference type="CDD" id="cd00207">
    <property type="entry name" value="fer2"/>
    <property type="match status" value="1"/>
</dbReference>
<keyword evidence="12" id="KW-1185">Reference proteome</keyword>
<evidence type="ECO:0000256" key="6">
    <source>
        <dbReference type="ARBA" id="ARBA00023002"/>
    </source>
</evidence>
<feature type="domain" description="2Fe-2S ferredoxin-type" evidence="9">
    <location>
        <begin position="271"/>
        <end position="362"/>
    </location>
</feature>
<keyword evidence="8" id="KW-0411">Iron-sulfur</keyword>
<evidence type="ECO:0000256" key="3">
    <source>
        <dbReference type="ARBA" id="ARBA00022714"/>
    </source>
</evidence>
<dbReference type="InterPro" id="IPR017927">
    <property type="entry name" value="FAD-bd_FR_type"/>
</dbReference>
<comment type="cofactor">
    <cofactor evidence="1">
        <name>FAD</name>
        <dbReference type="ChEBI" id="CHEBI:57692"/>
    </cofactor>
</comment>
<dbReference type="PROSITE" id="PS51085">
    <property type="entry name" value="2FE2S_FER_2"/>
    <property type="match status" value="1"/>
</dbReference>
<name>A0ABY2XM57_9GAMM</name>
<evidence type="ECO:0000256" key="4">
    <source>
        <dbReference type="ARBA" id="ARBA00022723"/>
    </source>
</evidence>
<dbReference type="PROSITE" id="PS00197">
    <property type="entry name" value="2FE2S_FER_1"/>
    <property type="match status" value="1"/>
</dbReference>
<dbReference type="InterPro" id="IPR001041">
    <property type="entry name" value="2Fe-2S_ferredoxin-type"/>
</dbReference>
<keyword evidence="2" id="KW-0285">Flavoprotein</keyword>
<evidence type="ECO:0000256" key="1">
    <source>
        <dbReference type="ARBA" id="ARBA00001974"/>
    </source>
</evidence>
<evidence type="ECO:0000256" key="8">
    <source>
        <dbReference type="ARBA" id="ARBA00023014"/>
    </source>
</evidence>
<dbReference type="PRINTS" id="PR00410">
    <property type="entry name" value="PHEHYDRXLASE"/>
</dbReference>
<evidence type="ECO:0000259" key="9">
    <source>
        <dbReference type="PROSITE" id="PS51085"/>
    </source>
</evidence>
<keyword evidence="7" id="KW-0408">Iron</keyword>
<feature type="domain" description="FAD-binding FR-type" evidence="10">
    <location>
        <begin position="2"/>
        <end position="106"/>
    </location>
</feature>
<dbReference type="Pfam" id="PF00111">
    <property type="entry name" value="Fer2"/>
    <property type="match status" value="1"/>
</dbReference>
<dbReference type="CDD" id="cd06214">
    <property type="entry name" value="PA_degradation_oxidoreductase_like"/>
    <property type="match status" value="1"/>
</dbReference>
<dbReference type="InterPro" id="IPR011884">
    <property type="entry name" value="PaaE"/>
</dbReference>
<accession>A0ABY2XM57</accession>
<dbReference type="Proteomes" id="UP000739180">
    <property type="component" value="Unassembled WGS sequence"/>
</dbReference>
<dbReference type="InterPro" id="IPR008333">
    <property type="entry name" value="Cbr1-like_FAD-bd_dom"/>
</dbReference>
<evidence type="ECO:0000256" key="7">
    <source>
        <dbReference type="ARBA" id="ARBA00023004"/>
    </source>
</evidence>
<proteinExistence type="predicted"/>
<evidence type="ECO:0000313" key="11">
    <source>
        <dbReference type="EMBL" id="TMW12396.1"/>
    </source>
</evidence>
<reference evidence="11 12" key="1">
    <citation type="submission" date="2019-05" db="EMBL/GenBank/DDBJ databases">
        <title>Genome of Alcanivorax gelatiniphagus, an oil degrading marine bacteria.</title>
        <authorList>
            <person name="Kwon K.K."/>
        </authorList>
    </citation>
    <scope>NUCLEOTIDE SEQUENCE [LARGE SCALE GENOMIC DNA]</scope>
    <source>
        <strain evidence="11 12">MEBiC 08158</strain>
    </source>
</reference>
<dbReference type="InterPro" id="IPR036010">
    <property type="entry name" value="2Fe-2S_ferredoxin-like_sf"/>
</dbReference>
<dbReference type="InterPro" id="IPR001433">
    <property type="entry name" value="OxRdtase_FAD/NAD-bd"/>
</dbReference>
<dbReference type="Pfam" id="PF00175">
    <property type="entry name" value="NAD_binding_1"/>
    <property type="match status" value="1"/>
</dbReference>
<dbReference type="Gene3D" id="2.40.30.10">
    <property type="entry name" value="Translation factors"/>
    <property type="match status" value="1"/>
</dbReference>
<keyword evidence="3" id="KW-0001">2Fe-2S</keyword>
<dbReference type="PANTHER" id="PTHR47354:SF8">
    <property type="entry name" value="1,2-PHENYLACETYL-COA EPOXIDASE, SUBUNIT E"/>
    <property type="match status" value="1"/>
</dbReference>
<sequence>MSQFHSLTIREVRPETREAVSIAFDIPPELSDTFRFTQGQHLIVRTHMDGEEVRRSYSICTGVNDGDLRVAVKKVPGGRFSGFANGQLKEGDTLEVMPPSGHFFIELDPQRQAHYLAVAAGSGITPILSIIKTTLEAEPNSQFTLLYGNRSSNSTLFREALSDLKNAYLGRFNVIYLFSREQQDVDLYNGRIDADKCDAIFSRWLDTPNLHAAFLCGPQSMTETVRDRLVANGLDKSRVHFELFGVEGEISSQRKGRERRPEEIATDETKTQVTIIADGRQVQVELPRDSKNILDAANENGADLPFSCKAGVCSTCRCKVVEGEVEMDNNFALEDYEVAAGYVLSCQSYPVTDKVVLDFDQP</sequence>
<dbReference type="SUPFAM" id="SSF52343">
    <property type="entry name" value="Ferredoxin reductase-like, C-terminal NADP-linked domain"/>
    <property type="match status" value="1"/>
</dbReference>
<organism evidence="11 12">
    <name type="scientific">Alloalcanivorax gelatiniphagus</name>
    <dbReference type="NCBI Taxonomy" id="1194167"/>
    <lineage>
        <taxon>Bacteria</taxon>
        <taxon>Pseudomonadati</taxon>
        <taxon>Pseudomonadota</taxon>
        <taxon>Gammaproteobacteria</taxon>
        <taxon>Oceanospirillales</taxon>
        <taxon>Alcanivoracaceae</taxon>
        <taxon>Alloalcanivorax</taxon>
    </lineage>
</organism>
<dbReference type="InterPro" id="IPR006058">
    <property type="entry name" value="2Fe2S_fd_BS"/>
</dbReference>
<dbReference type="NCBIfam" id="TIGR02160">
    <property type="entry name" value="PA_CoA_Oxy5"/>
    <property type="match status" value="1"/>
</dbReference>
<dbReference type="PROSITE" id="PS51384">
    <property type="entry name" value="FAD_FR"/>
    <property type="match status" value="1"/>
</dbReference>